<evidence type="ECO:0000256" key="1">
    <source>
        <dbReference type="ARBA" id="ARBA00009981"/>
    </source>
</evidence>
<dbReference type="EMBL" id="CP100390">
    <property type="protein sequence ID" value="UZE96887.1"/>
    <property type="molecule type" value="Genomic_DNA"/>
</dbReference>
<dbReference type="InterPro" id="IPR036165">
    <property type="entry name" value="YefM-like_sf"/>
</dbReference>
<comment type="similarity">
    <text evidence="1">Belongs to the phD/YefM antitoxin family.</text>
</comment>
<organism evidence="2 3">
    <name type="scientific">Alkalimarinus alittae</name>
    <dbReference type="NCBI Taxonomy" id="2961619"/>
    <lineage>
        <taxon>Bacteria</taxon>
        <taxon>Pseudomonadati</taxon>
        <taxon>Pseudomonadota</taxon>
        <taxon>Gammaproteobacteria</taxon>
        <taxon>Alteromonadales</taxon>
        <taxon>Alteromonadaceae</taxon>
        <taxon>Alkalimarinus</taxon>
    </lineage>
</organism>
<evidence type="ECO:0000313" key="2">
    <source>
        <dbReference type="EMBL" id="UZE96887.1"/>
    </source>
</evidence>
<dbReference type="Proteomes" id="UP001163739">
    <property type="component" value="Chromosome"/>
</dbReference>
<name>A0ABY6N4I4_9ALTE</name>
<proteinExistence type="inferred from homology"/>
<evidence type="ECO:0000313" key="3">
    <source>
        <dbReference type="Proteomes" id="UP001163739"/>
    </source>
</evidence>
<accession>A0ABY6N4I4</accession>
<dbReference type="RefSeq" id="WP_265048372.1">
    <property type="nucleotide sequence ID" value="NZ_CP100390.1"/>
</dbReference>
<gene>
    <name evidence="2" type="ORF">NKI27_03815</name>
</gene>
<dbReference type="SUPFAM" id="SSF143120">
    <property type="entry name" value="YefM-like"/>
    <property type="match status" value="1"/>
</dbReference>
<sequence length="57" mass="6491">MHTETVTFLKESASKLSVDEPLMVTQNGKAKYIIQSFEDCQYQQESIALLKRVNLAD</sequence>
<protein>
    <submittedName>
        <fullName evidence="2">Type II toxin-antitoxin system Phd/YefM family antitoxin</fullName>
    </submittedName>
</protein>
<reference evidence="2" key="1">
    <citation type="submission" date="2022-06" db="EMBL/GenBank/DDBJ databases">
        <title>Alkalimarinus sp. nov., isolated from gut of a Alitta virens.</title>
        <authorList>
            <person name="Yang A.I."/>
            <person name="Shin N.-R."/>
        </authorList>
    </citation>
    <scope>NUCLEOTIDE SEQUENCE</scope>
    <source>
        <strain evidence="2">A2M4</strain>
    </source>
</reference>
<keyword evidence="3" id="KW-1185">Reference proteome</keyword>